<dbReference type="Proteomes" id="UP000775877">
    <property type="component" value="Unassembled WGS sequence"/>
</dbReference>
<feature type="transmembrane region" description="Helical" evidence="1">
    <location>
        <begin position="73"/>
        <end position="94"/>
    </location>
</feature>
<proteinExistence type="predicted"/>
<feature type="transmembrane region" description="Helical" evidence="1">
    <location>
        <begin position="100"/>
        <end position="117"/>
    </location>
</feature>
<evidence type="ECO:0000256" key="1">
    <source>
        <dbReference type="SAM" id="Phobius"/>
    </source>
</evidence>
<keyword evidence="1" id="KW-0472">Membrane</keyword>
<reference evidence="2" key="1">
    <citation type="submission" date="2020-04" db="EMBL/GenBank/DDBJ databases">
        <authorList>
            <person name="Zhang T."/>
        </authorList>
    </citation>
    <scope>NUCLEOTIDE SEQUENCE</scope>
    <source>
        <strain evidence="2">HKST-UBA13</strain>
    </source>
</reference>
<dbReference type="AlphaFoldDB" id="A0A955RGR7"/>
<evidence type="ECO:0000313" key="2">
    <source>
        <dbReference type="EMBL" id="MCA9381596.1"/>
    </source>
</evidence>
<accession>A0A955RGR7</accession>
<gene>
    <name evidence="2" type="ORF">KC678_04990</name>
</gene>
<organism evidence="2 3">
    <name type="scientific">Candidatus Dojkabacteria bacterium</name>
    <dbReference type="NCBI Taxonomy" id="2099670"/>
    <lineage>
        <taxon>Bacteria</taxon>
        <taxon>Candidatus Dojkabacteria</taxon>
    </lineage>
</organism>
<protein>
    <submittedName>
        <fullName evidence="2">Uncharacterized protein</fullName>
    </submittedName>
</protein>
<reference evidence="2" key="2">
    <citation type="journal article" date="2021" name="Microbiome">
        <title>Successional dynamics and alternative stable states in a saline activated sludge microbial community over 9 years.</title>
        <authorList>
            <person name="Wang Y."/>
            <person name="Ye J."/>
            <person name="Ju F."/>
            <person name="Liu L."/>
            <person name="Boyd J.A."/>
            <person name="Deng Y."/>
            <person name="Parks D.H."/>
            <person name="Jiang X."/>
            <person name="Yin X."/>
            <person name="Woodcroft B.J."/>
            <person name="Tyson G.W."/>
            <person name="Hugenholtz P."/>
            <person name="Polz M.F."/>
            <person name="Zhang T."/>
        </authorList>
    </citation>
    <scope>NUCLEOTIDE SEQUENCE</scope>
    <source>
        <strain evidence="2">HKST-UBA13</strain>
    </source>
</reference>
<evidence type="ECO:0000313" key="3">
    <source>
        <dbReference type="Proteomes" id="UP000775877"/>
    </source>
</evidence>
<keyword evidence="1" id="KW-1133">Transmembrane helix</keyword>
<feature type="transmembrane region" description="Helical" evidence="1">
    <location>
        <begin position="29"/>
        <end position="46"/>
    </location>
</feature>
<dbReference type="EMBL" id="JAGQLJ010000139">
    <property type="protein sequence ID" value="MCA9381596.1"/>
    <property type="molecule type" value="Genomic_DNA"/>
</dbReference>
<sequence length="210" mass="24882">MERLGMYKVGFGISFILTILLWSSSLSNIVVPAIFIGLTLIYLFRFEESIESEEYKDQIPEVHYYQSLRYNKYNYTILGFSIVLITLYGFFFALTSLPKSLVTLVFWLMIILVSDLVQVRINKFMQINLISDYIFQVVPVDIEKIKELTRVFINLNEQSSEKLEFVLSQKTDWPQNLREEFVKRYLEYLDLLENIESREPVSDEIEELNH</sequence>
<name>A0A955RGR7_9BACT</name>
<keyword evidence="1" id="KW-0812">Transmembrane</keyword>
<comment type="caution">
    <text evidence="2">The sequence shown here is derived from an EMBL/GenBank/DDBJ whole genome shotgun (WGS) entry which is preliminary data.</text>
</comment>
<feature type="transmembrane region" description="Helical" evidence="1">
    <location>
        <begin position="7"/>
        <end position="23"/>
    </location>
</feature>